<feature type="transmembrane region" description="Helical" evidence="1">
    <location>
        <begin position="63"/>
        <end position="80"/>
    </location>
</feature>
<feature type="transmembrane region" description="Helical" evidence="1">
    <location>
        <begin position="243"/>
        <end position="262"/>
    </location>
</feature>
<feature type="transmembrane region" description="Helical" evidence="1">
    <location>
        <begin position="92"/>
        <end position="115"/>
    </location>
</feature>
<feature type="transmembrane region" description="Helical" evidence="1">
    <location>
        <begin position="374"/>
        <end position="396"/>
    </location>
</feature>
<keyword evidence="1" id="KW-0812">Transmembrane</keyword>
<accession>A0A0B4DZ61</accession>
<feature type="transmembrane region" description="Helical" evidence="1">
    <location>
        <begin position="480"/>
        <end position="501"/>
    </location>
</feature>
<feature type="transmembrane region" description="Helical" evidence="1">
    <location>
        <begin position="33"/>
        <end position="57"/>
    </location>
</feature>
<protein>
    <submittedName>
        <fullName evidence="2">Uncharacterized protein</fullName>
    </submittedName>
</protein>
<feature type="transmembrane region" description="Helical" evidence="1">
    <location>
        <begin position="274"/>
        <end position="292"/>
    </location>
</feature>
<feature type="transmembrane region" description="Helical" evidence="1">
    <location>
        <begin position="219"/>
        <end position="237"/>
    </location>
</feature>
<evidence type="ECO:0000256" key="1">
    <source>
        <dbReference type="SAM" id="Phobius"/>
    </source>
</evidence>
<keyword evidence="1" id="KW-1133">Transmembrane helix</keyword>
<feature type="transmembrane region" description="Helical" evidence="1">
    <location>
        <begin position="188"/>
        <end position="210"/>
    </location>
</feature>
<feature type="transmembrane region" description="Helical" evidence="1">
    <location>
        <begin position="298"/>
        <end position="316"/>
    </location>
</feature>
<dbReference type="InterPro" id="IPR046671">
    <property type="entry name" value="DUF6541"/>
</dbReference>
<feature type="transmembrane region" description="Helical" evidence="1">
    <location>
        <begin position="328"/>
        <end position="347"/>
    </location>
</feature>
<dbReference type="RefSeq" id="WP_039412640.1">
    <property type="nucleotide sequence ID" value="NZ_JWSZ01000002.1"/>
</dbReference>
<evidence type="ECO:0000313" key="3">
    <source>
        <dbReference type="Proteomes" id="UP000031202"/>
    </source>
</evidence>
<proteinExistence type="predicted"/>
<dbReference type="EMBL" id="JWSZ01000002">
    <property type="protein sequence ID" value="KIC59563.1"/>
    <property type="molecule type" value="Genomic_DNA"/>
</dbReference>
<sequence>MDFAPLALPVVLTLALLSVLGVPLALAVGLRGFWVVGAAPAFAVTLVAGTAVVASWLHVPWSVLPVVVVTAIVGGVILLLRRRFPGPGESLVPAPAAGAVALVLAVLGAVFVVAWRVLEIIQAPGNISQSFDNIFHLNGIRYILREGDASSLQLGRMTSPDGSLPFYPAAWHAVVSLIVQMSGTTIPVAVNAVVLVVAAVVWPLSAVLLVRTMFGTRPAYTVMAAVAAIGVPAFPFLLMDYGVLYPLQMSLALLPVSIAAALRVFGLSRVSRPAGLPWWILVLFGAVVGMTLAHPGGFVAWLALTVPVVVSAFLRAGRAARSTRRRIVLALGFVVYLVVGAMLVKVLRPPAEARGWPTQMSVGEAVWQALSLSMWYLVPAVVIAAFTVVGVVLAVVSRQPRAVVAVAMYAIAAALFVVVAALPYPSVRDALTGSWYNNLPRLAAILVVATVPLAAYGAGRTWYLLRDRFAPSTDAGSRSGLFWAAGGAVVALAMAVVVQLAGPVSRAVDWAAPSYRLDDASTLLTLDEYRLLQRLPNEVPVDAVIAGSPWTGTSLAFAISDRRVLMPHTLMYISGEMAQINNHLDDARRGDATCAALADLGVDYVLDFGRQEVHPGYHAFPGFEDLANSSSVRLLDEQGAARLYRIVACG</sequence>
<feature type="transmembrane region" description="Helical" evidence="1">
    <location>
        <begin position="442"/>
        <end position="459"/>
    </location>
</feature>
<feature type="transmembrane region" description="Helical" evidence="1">
    <location>
        <begin position="6"/>
        <end position="26"/>
    </location>
</feature>
<organism evidence="2 3">
    <name type="scientific">Microbacterium hominis</name>
    <dbReference type="NCBI Taxonomy" id="162426"/>
    <lineage>
        <taxon>Bacteria</taxon>
        <taxon>Bacillati</taxon>
        <taxon>Actinomycetota</taxon>
        <taxon>Actinomycetes</taxon>
        <taxon>Micrococcales</taxon>
        <taxon>Microbacteriaceae</taxon>
        <taxon>Microbacterium</taxon>
    </lineage>
</organism>
<dbReference type="Pfam" id="PF20176">
    <property type="entry name" value="DUF6541"/>
    <property type="match status" value="1"/>
</dbReference>
<evidence type="ECO:0000313" key="2">
    <source>
        <dbReference type="EMBL" id="KIC59563.1"/>
    </source>
</evidence>
<feature type="transmembrane region" description="Helical" evidence="1">
    <location>
        <begin position="403"/>
        <end position="422"/>
    </location>
</feature>
<dbReference type="AlphaFoldDB" id="A0A0B4DZ61"/>
<gene>
    <name evidence="2" type="ORF">RM52_02665</name>
</gene>
<comment type="caution">
    <text evidence="2">The sequence shown here is derived from an EMBL/GenBank/DDBJ whole genome shotgun (WGS) entry which is preliminary data.</text>
</comment>
<keyword evidence="1" id="KW-0472">Membrane</keyword>
<dbReference type="Proteomes" id="UP000031202">
    <property type="component" value="Unassembled WGS sequence"/>
</dbReference>
<reference evidence="2 3" key="1">
    <citation type="submission" date="2014-12" db="EMBL/GenBank/DDBJ databases">
        <title>Genome sequencing of Microbacterium hominis TPW29.</title>
        <authorList>
            <person name="Tan P.W."/>
            <person name="Chan K.-G."/>
        </authorList>
    </citation>
    <scope>NUCLEOTIDE SEQUENCE [LARGE SCALE GENOMIC DNA]</scope>
    <source>
        <strain evidence="2 3">TPW29</strain>
    </source>
</reference>
<name>A0A0B4DZ61_9MICO</name>